<dbReference type="STRING" id="1528.SAMN04488579_10743"/>
<dbReference type="Proteomes" id="UP000199652">
    <property type="component" value="Unassembled WGS sequence"/>
</dbReference>
<proteinExistence type="predicted"/>
<dbReference type="EMBL" id="FNOU01000007">
    <property type="protein sequence ID" value="SDX77448.1"/>
    <property type="molecule type" value="Genomic_DNA"/>
</dbReference>
<gene>
    <name evidence="1" type="ORF">SAMN04488579_10743</name>
</gene>
<accession>A0A1H3EGW4</accession>
<name>A0A1H3EGW4_EUBBA</name>
<protein>
    <submittedName>
        <fullName evidence="1">Uncharacterized protein</fullName>
    </submittedName>
</protein>
<evidence type="ECO:0000313" key="2">
    <source>
        <dbReference type="Proteomes" id="UP000199652"/>
    </source>
</evidence>
<organism evidence="1 2">
    <name type="scientific">Eubacterium barkeri</name>
    <name type="common">Clostridium barkeri</name>
    <dbReference type="NCBI Taxonomy" id="1528"/>
    <lineage>
        <taxon>Bacteria</taxon>
        <taxon>Bacillati</taxon>
        <taxon>Bacillota</taxon>
        <taxon>Clostridia</taxon>
        <taxon>Eubacteriales</taxon>
        <taxon>Eubacteriaceae</taxon>
        <taxon>Eubacterium</taxon>
    </lineage>
</organism>
<sequence length="54" mass="5863">MDEKSNKELAVDVAKAYIVAHQNTGDTPKLDVNTICQVITEVYSTLQTLPGEAV</sequence>
<dbReference type="AlphaFoldDB" id="A0A1H3EGW4"/>
<dbReference type="RefSeq" id="WP_176770841.1">
    <property type="nucleotide sequence ID" value="NZ_FNOU01000007.1"/>
</dbReference>
<keyword evidence="2" id="KW-1185">Reference proteome</keyword>
<reference evidence="2" key="1">
    <citation type="submission" date="2016-10" db="EMBL/GenBank/DDBJ databases">
        <authorList>
            <person name="Varghese N."/>
            <person name="Submissions S."/>
        </authorList>
    </citation>
    <scope>NUCLEOTIDE SEQUENCE [LARGE SCALE GENOMIC DNA]</scope>
    <source>
        <strain evidence="2">VPI 5359</strain>
    </source>
</reference>
<evidence type="ECO:0000313" key="1">
    <source>
        <dbReference type="EMBL" id="SDX77448.1"/>
    </source>
</evidence>